<dbReference type="Ensembl" id="ENSPMET00000023723.1">
    <property type="protein sequence ID" value="ENSPMEP00000015449.1"/>
    <property type="gene ID" value="ENSPMEG00000017980.1"/>
</dbReference>
<dbReference type="Proteomes" id="UP000261480">
    <property type="component" value="Unplaced"/>
</dbReference>
<keyword evidence="4" id="KW-1133">Transmembrane helix</keyword>
<dbReference type="InterPro" id="IPR018378">
    <property type="entry name" value="C-type_lectin_CS"/>
</dbReference>
<evidence type="ECO:0000256" key="1">
    <source>
        <dbReference type="ARBA" id="ARBA00022734"/>
    </source>
</evidence>
<dbReference type="InterPro" id="IPR050111">
    <property type="entry name" value="C-type_lectin/snaclec_domain"/>
</dbReference>
<dbReference type="AlphaFoldDB" id="A0A3B3XKC1"/>
<feature type="domain" description="C-type lectin" evidence="5">
    <location>
        <begin position="80"/>
        <end position="205"/>
    </location>
</feature>
<evidence type="ECO:0000256" key="4">
    <source>
        <dbReference type="SAM" id="Phobius"/>
    </source>
</evidence>
<feature type="region of interest" description="Disordered" evidence="3">
    <location>
        <begin position="1"/>
        <end position="20"/>
    </location>
</feature>
<dbReference type="SMART" id="SM00034">
    <property type="entry name" value="CLECT"/>
    <property type="match status" value="1"/>
</dbReference>
<dbReference type="PANTHER" id="PTHR22803">
    <property type="entry name" value="MANNOSE, PHOSPHOLIPASE, LECTIN RECEPTOR RELATED"/>
    <property type="match status" value="1"/>
</dbReference>
<keyword evidence="4" id="KW-0472">Membrane</keyword>
<evidence type="ECO:0000256" key="3">
    <source>
        <dbReference type="SAM" id="MobiDB-lite"/>
    </source>
</evidence>
<keyword evidence="1" id="KW-0430">Lectin</keyword>
<evidence type="ECO:0000313" key="6">
    <source>
        <dbReference type="Ensembl" id="ENSPMEP00000015449.1"/>
    </source>
</evidence>
<dbReference type="Pfam" id="PF00059">
    <property type="entry name" value="Lectin_C"/>
    <property type="match status" value="1"/>
</dbReference>
<protein>
    <recommendedName>
        <fullName evidence="5">C-type lectin domain-containing protein</fullName>
    </recommendedName>
</protein>
<sequence length="212" mass="24298">MKDQSVAQSKFTDSGPSTKSKCVHPLCFQDSTFLIPGLFFSCFCYYIITPFMVIYSSWFTEGFVFEDLTCLKCEAGWEQHGGNCYYFSTSKSSWTDSRRSCTDLGSDLVKIDSREEQIRLRFLMEDDEDKFWIGLTDSGEEDEWLWVDGSPLDESLSFWGYGQPDDLGVYDLPGADCVRMGQKDRYDLKCWYDRGCDYPQKSICEKTAAAGV</sequence>
<dbReference type="SUPFAM" id="SSF56436">
    <property type="entry name" value="C-type lectin-like"/>
    <property type="match status" value="1"/>
</dbReference>
<proteinExistence type="predicted"/>
<organism evidence="6 7">
    <name type="scientific">Poecilia mexicana</name>
    <dbReference type="NCBI Taxonomy" id="48701"/>
    <lineage>
        <taxon>Eukaryota</taxon>
        <taxon>Metazoa</taxon>
        <taxon>Chordata</taxon>
        <taxon>Craniata</taxon>
        <taxon>Vertebrata</taxon>
        <taxon>Euteleostomi</taxon>
        <taxon>Actinopterygii</taxon>
        <taxon>Neopterygii</taxon>
        <taxon>Teleostei</taxon>
        <taxon>Neoteleostei</taxon>
        <taxon>Acanthomorphata</taxon>
        <taxon>Ovalentaria</taxon>
        <taxon>Atherinomorphae</taxon>
        <taxon>Cyprinodontiformes</taxon>
        <taxon>Poeciliidae</taxon>
        <taxon>Poeciliinae</taxon>
        <taxon>Poecilia</taxon>
    </lineage>
</organism>
<evidence type="ECO:0000256" key="2">
    <source>
        <dbReference type="ARBA" id="ARBA00023157"/>
    </source>
</evidence>
<dbReference type="PROSITE" id="PS00615">
    <property type="entry name" value="C_TYPE_LECTIN_1"/>
    <property type="match status" value="1"/>
</dbReference>
<evidence type="ECO:0000259" key="5">
    <source>
        <dbReference type="PROSITE" id="PS50041"/>
    </source>
</evidence>
<reference evidence="6" key="1">
    <citation type="submission" date="2025-08" db="UniProtKB">
        <authorList>
            <consortium name="Ensembl"/>
        </authorList>
    </citation>
    <scope>IDENTIFICATION</scope>
</reference>
<dbReference type="CDD" id="cd03590">
    <property type="entry name" value="CLECT_DC-SIGN_like"/>
    <property type="match status" value="1"/>
</dbReference>
<keyword evidence="2" id="KW-1015">Disulfide bond</keyword>
<reference evidence="6" key="2">
    <citation type="submission" date="2025-09" db="UniProtKB">
        <authorList>
            <consortium name="Ensembl"/>
        </authorList>
    </citation>
    <scope>IDENTIFICATION</scope>
</reference>
<dbReference type="GO" id="GO:0030246">
    <property type="term" value="F:carbohydrate binding"/>
    <property type="evidence" value="ECO:0007669"/>
    <property type="project" value="UniProtKB-KW"/>
</dbReference>
<keyword evidence="4" id="KW-0812">Transmembrane</keyword>
<dbReference type="PROSITE" id="PS50041">
    <property type="entry name" value="C_TYPE_LECTIN_2"/>
    <property type="match status" value="1"/>
</dbReference>
<dbReference type="STRING" id="48701.ENSPMEP00000015449"/>
<evidence type="ECO:0000313" key="7">
    <source>
        <dbReference type="Proteomes" id="UP000261480"/>
    </source>
</evidence>
<name>A0A3B3XKC1_9TELE</name>
<keyword evidence="7" id="KW-1185">Reference proteome</keyword>
<dbReference type="InterPro" id="IPR016186">
    <property type="entry name" value="C-type_lectin-like/link_sf"/>
</dbReference>
<dbReference type="InterPro" id="IPR033989">
    <property type="entry name" value="CD209-like_CTLD"/>
</dbReference>
<dbReference type="InterPro" id="IPR001304">
    <property type="entry name" value="C-type_lectin-like"/>
</dbReference>
<feature type="transmembrane region" description="Helical" evidence="4">
    <location>
        <begin position="33"/>
        <end position="55"/>
    </location>
</feature>
<accession>A0A3B3XKC1</accession>
<dbReference type="InterPro" id="IPR016187">
    <property type="entry name" value="CTDL_fold"/>
</dbReference>
<dbReference type="Gene3D" id="3.10.100.10">
    <property type="entry name" value="Mannose-Binding Protein A, subunit A"/>
    <property type="match status" value="1"/>
</dbReference>